<dbReference type="GO" id="GO:0005886">
    <property type="term" value="C:plasma membrane"/>
    <property type="evidence" value="ECO:0007669"/>
    <property type="project" value="UniProtKB-SubCell"/>
</dbReference>
<keyword evidence="3" id="KW-1003">Cell membrane</keyword>
<dbReference type="InterPro" id="IPR048279">
    <property type="entry name" value="MdtK-like"/>
</dbReference>
<dbReference type="InterPro" id="IPR051327">
    <property type="entry name" value="MATE_MepA_subfamily"/>
</dbReference>
<feature type="transmembrane region" description="Helical" evidence="7">
    <location>
        <begin position="85"/>
        <end position="108"/>
    </location>
</feature>
<evidence type="ECO:0000313" key="8">
    <source>
        <dbReference type="EMBL" id="AEV66842.1"/>
    </source>
</evidence>
<keyword evidence="9" id="KW-1185">Reference proteome</keyword>
<dbReference type="HOGENOM" id="CLU_012893_0_2_9"/>
<dbReference type="GO" id="GO:0015297">
    <property type="term" value="F:antiporter activity"/>
    <property type="evidence" value="ECO:0007669"/>
    <property type="project" value="InterPro"/>
</dbReference>
<keyword evidence="2" id="KW-0813">Transport</keyword>
<feature type="transmembrane region" description="Helical" evidence="7">
    <location>
        <begin position="263"/>
        <end position="285"/>
    </location>
</feature>
<evidence type="ECO:0000256" key="3">
    <source>
        <dbReference type="ARBA" id="ARBA00022475"/>
    </source>
</evidence>
<evidence type="ECO:0000313" key="9">
    <source>
        <dbReference type="Proteomes" id="UP000005435"/>
    </source>
</evidence>
<feature type="transmembrane region" description="Helical" evidence="7">
    <location>
        <begin position="410"/>
        <end position="429"/>
    </location>
</feature>
<feature type="transmembrane region" description="Helical" evidence="7">
    <location>
        <begin position="12"/>
        <end position="35"/>
    </location>
</feature>
<keyword evidence="4 7" id="KW-0812">Transmembrane</keyword>
<dbReference type="Pfam" id="PF01554">
    <property type="entry name" value="MatE"/>
    <property type="match status" value="2"/>
</dbReference>
<dbReference type="AlphaFoldDB" id="G8LZH9"/>
<evidence type="ECO:0000256" key="7">
    <source>
        <dbReference type="SAM" id="Phobius"/>
    </source>
</evidence>
<dbReference type="STRING" id="720554.Clocl_0087"/>
<comment type="subcellular location">
    <subcellularLocation>
        <location evidence="1">Cell membrane</location>
        <topology evidence="1">Multi-pass membrane protein</topology>
    </subcellularLocation>
</comment>
<feature type="transmembrane region" description="Helical" evidence="7">
    <location>
        <begin position="354"/>
        <end position="374"/>
    </location>
</feature>
<dbReference type="PIRSF" id="PIRSF006603">
    <property type="entry name" value="DinF"/>
    <property type="match status" value="1"/>
</dbReference>
<proteinExistence type="predicted"/>
<evidence type="ECO:0000256" key="5">
    <source>
        <dbReference type="ARBA" id="ARBA00022989"/>
    </source>
</evidence>
<accession>G8LZH9</accession>
<dbReference type="PROSITE" id="PS51257">
    <property type="entry name" value="PROKAR_LIPOPROTEIN"/>
    <property type="match status" value="1"/>
</dbReference>
<name>G8LZH9_ACECE</name>
<dbReference type="KEGG" id="ccl:Clocl_0087"/>
<evidence type="ECO:0000256" key="6">
    <source>
        <dbReference type="ARBA" id="ARBA00023136"/>
    </source>
</evidence>
<evidence type="ECO:0000256" key="4">
    <source>
        <dbReference type="ARBA" id="ARBA00022692"/>
    </source>
</evidence>
<dbReference type="InterPro" id="IPR002528">
    <property type="entry name" value="MATE_fam"/>
</dbReference>
<feature type="transmembrane region" description="Helical" evidence="7">
    <location>
        <begin position="185"/>
        <end position="208"/>
    </location>
</feature>
<reference evidence="9" key="1">
    <citation type="submission" date="2011-12" db="EMBL/GenBank/DDBJ databases">
        <title>Complete sequence of Clostridium clariflavum DSM 19732.</title>
        <authorList>
            <consortium name="US DOE Joint Genome Institute"/>
            <person name="Lucas S."/>
            <person name="Han J."/>
            <person name="Lapidus A."/>
            <person name="Cheng J.-F."/>
            <person name="Goodwin L."/>
            <person name="Pitluck S."/>
            <person name="Peters L."/>
            <person name="Teshima H."/>
            <person name="Detter J.C."/>
            <person name="Han C."/>
            <person name="Tapia R."/>
            <person name="Land M."/>
            <person name="Hauser L."/>
            <person name="Kyrpides N."/>
            <person name="Ivanova N."/>
            <person name="Pagani I."/>
            <person name="Kitzmiller T."/>
            <person name="Lynd L."/>
            <person name="Izquierdo J."/>
            <person name="Woyke T."/>
        </authorList>
    </citation>
    <scope>NUCLEOTIDE SEQUENCE [LARGE SCALE GENOMIC DNA]</scope>
    <source>
        <strain evidence="9">DSM 19732 / NBRC 101661 / EBR45</strain>
    </source>
</reference>
<organism evidence="8 9">
    <name type="scientific">Acetivibrio clariflavus (strain DSM 19732 / NBRC 101661 / EBR45)</name>
    <name type="common">Clostridium clariflavum</name>
    <dbReference type="NCBI Taxonomy" id="720554"/>
    <lineage>
        <taxon>Bacteria</taxon>
        <taxon>Bacillati</taxon>
        <taxon>Bacillota</taxon>
        <taxon>Clostridia</taxon>
        <taxon>Eubacteriales</taxon>
        <taxon>Oscillospiraceae</taxon>
        <taxon>Acetivibrio</taxon>
    </lineage>
</organism>
<dbReference type="RefSeq" id="WP_014253480.1">
    <property type="nucleotide sequence ID" value="NC_016627.1"/>
</dbReference>
<gene>
    <name evidence="8" type="ordered locus">Clocl_0087</name>
</gene>
<dbReference type="EMBL" id="CP003065">
    <property type="protein sequence ID" value="AEV66842.1"/>
    <property type="molecule type" value="Genomic_DNA"/>
</dbReference>
<dbReference type="GO" id="GO:0042910">
    <property type="term" value="F:xenobiotic transmembrane transporter activity"/>
    <property type="evidence" value="ECO:0007669"/>
    <property type="project" value="InterPro"/>
</dbReference>
<keyword evidence="5 7" id="KW-1133">Transmembrane helix</keyword>
<feature type="transmembrane region" description="Helical" evidence="7">
    <location>
        <begin position="161"/>
        <end position="179"/>
    </location>
</feature>
<protein>
    <submittedName>
        <fullName evidence="8">Na+-driven multidrug efflux pump</fullName>
    </submittedName>
</protein>
<dbReference type="eggNOG" id="COG0534">
    <property type="taxonomic scope" value="Bacteria"/>
</dbReference>
<dbReference type="PANTHER" id="PTHR43823:SF3">
    <property type="entry name" value="MULTIDRUG EXPORT PROTEIN MEPA"/>
    <property type="match status" value="1"/>
</dbReference>
<evidence type="ECO:0000256" key="1">
    <source>
        <dbReference type="ARBA" id="ARBA00004651"/>
    </source>
</evidence>
<reference evidence="8 9" key="2">
    <citation type="journal article" date="2012" name="Stand. Genomic Sci.">
        <title>Complete Genome Sequence of Clostridium clariflavum DSM 19732.</title>
        <authorList>
            <person name="Izquierdo J.A."/>
            <person name="Goodwin L."/>
            <person name="Davenport K.W."/>
            <person name="Teshima H."/>
            <person name="Bruce D."/>
            <person name="Detter C."/>
            <person name="Tapia R."/>
            <person name="Han S."/>
            <person name="Land M."/>
            <person name="Hauser L."/>
            <person name="Jeffries C.D."/>
            <person name="Han J."/>
            <person name="Pitluck S."/>
            <person name="Nolan M."/>
            <person name="Chen A."/>
            <person name="Huntemann M."/>
            <person name="Mavromatis K."/>
            <person name="Mikhailova N."/>
            <person name="Liolios K."/>
            <person name="Woyke T."/>
            <person name="Lynd L.R."/>
        </authorList>
    </citation>
    <scope>NUCLEOTIDE SEQUENCE [LARGE SCALE GENOMIC DNA]</scope>
    <source>
        <strain evidence="9">DSM 19732 / NBRC 101661 / EBR45</strain>
    </source>
</reference>
<dbReference type="OrthoDB" id="305360at2"/>
<feature type="transmembrane region" description="Helical" evidence="7">
    <location>
        <begin position="55"/>
        <end position="73"/>
    </location>
</feature>
<dbReference type="Proteomes" id="UP000005435">
    <property type="component" value="Chromosome"/>
</dbReference>
<sequence length="440" mass="48176" precursor="true">MKKSVLREFIKYVSLNVMGMIGLSCYILADTFFIAKALGANGIAALNFSISVYSFIHGIGLMIAIGGATRYTILKSQGKDNEANMTFTTCVKLGIFTGIVFIIVGILRSETLALILGADTSTLPLTKTYLTTILCFSPFFIMNNIMLAFVRNDNNPKLPMVAMLTGSFSNILLDYIFMFPLRMGMFGAAFATCLAPIINIVILFRHFMGERNSLKYTRSRIILSSLLDILSLGLSAFIAEVSSAIVLITFNLAILSIEGNLGVAAYGIIANIALVILAIFTGIAQGVQPLVSKGHGLKNHNELKKVVKYALLTSFLLALITYIGMFRHVESIIEIFNSQHISEIAGIAKTGFKIYFGGFFFAGINIILTMYFSATEHAKEAFILSISRGCIVIVPMVLLLSRIWNMKGVWFSFVFTEFIVTVMATFIAISGKKASNVLKS</sequence>
<evidence type="ECO:0000256" key="2">
    <source>
        <dbReference type="ARBA" id="ARBA00022448"/>
    </source>
</evidence>
<feature type="transmembrane region" description="Helical" evidence="7">
    <location>
        <begin position="229"/>
        <end position="257"/>
    </location>
</feature>
<feature type="transmembrane region" description="Helical" evidence="7">
    <location>
        <begin position="381"/>
        <end position="404"/>
    </location>
</feature>
<dbReference type="PANTHER" id="PTHR43823">
    <property type="entry name" value="SPORULATION PROTEIN YKVU"/>
    <property type="match status" value="1"/>
</dbReference>
<feature type="transmembrane region" description="Helical" evidence="7">
    <location>
        <begin position="128"/>
        <end position="149"/>
    </location>
</feature>
<keyword evidence="6 7" id="KW-0472">Membrane</keyword>
<feature type="transmembrane region" description="Helical" evidence="7">
    <location>
        <begin position="306"/>
        <end position="325"/>
    </location>
</feature>